<dbReference type="InterPro" id="IPR038765">
    <property type="entry name" value="Papain-like_cys_pep_sf"/>
</dbReference>
<dbReference type="SUPFAM" id="SSF54001">
    <property type="entry name" value="Cysteine proteinases"/>
    <property type="match status" value="1"/>
</dbReference>
<keyword evidence="10" id="KW-1185">Reference proteome</keyword>
<keyword evidence="6" id="KW-0732">Signal</keyword>
<dbReference type="AlphaFoldDB" id="A0A368W6E6"/>
<evidence type="ECO:0000313" key="10">
    <source>
        <dbReference type="Proteomes" id="UP000252415"/>
    </source>
</evidence>
<dbReference type="InterPro" id="IPR003646">
    <property type="entry name" value="SH3-like_bac-type"/>
</dbReference>
<dbReference type="Gene3D" id="2.30.30.40">
    <property type="entry name" value="SH3 Domains"/>
    <property type="match status" value="1"/>
</dbReference>
<dbReference type="PROSITE" id="PS51781">
    <property type="entry name" value="SH3B"/>
    <property type="match status" value="1"/>
</dbReference>
<comment type="caution">
    <text evidence="9">The sequence shown here is derived from an EMBL/GenBank/DDBJ whole genome shotgun (WGS) entry which is preliminary data.</text>
</comment>
<reference evidence="9 10" key="1">
    <citation type="submission" date="2018-07" db="EMBL/GenBank/DDBJ databases">
        <title>Genomic Encyclopedia of Type Strains, Phase III (KMG-III): the genomes of soil and plant-associated and newly described type strains.</title>
        <authorList>
            <person name="Whitman W."/>
        </authorList>
    </citation>
    <scope>NUCLEOTIDE SEQUENCE [LARGE SCALE GENOMIC DNA]</scope>
    <source>
        <strain evidence="9 10">CECT 7506</strain>
    </source>
</reference>
<feature type="domain" description="NlpC/P60" evidence="8">
    <location>
        <begin position="64"/>
        <end position="213"/>
    </location>
</feature>
<dbReference type="Pfam" id="PF00877">
    <property type="entry name" value="NLPC_P60"/>
    <property type="match status" value="1"/>
</dbReference>
<evidence type="ECO:0000256" key="5">
    <source>
        <dbReference type="SAM" id="MobiDB-lite"/>
    </source>
</evidence>
<feature type="chain" id="PRO_5016671195" evidence="6">
    <location>
        <begin position="23"/>
        <end position="340"/>
    </location>
</feature>
<dbReference type="RefSeq" id="WP_245976124.1">
    <property type="nucleotide sequence ID" value="NZ_QPJD01000006.1"/>
</dbReference>
<keyword evidence="3" id="KW-0378">Hydrolase</keyword>
<feature type="compositionally biased region" description="Low complexity" evidence="5">
    <location>
        <begin position="249"/>
        <end position="261"/>
    </location>
</feature>
<feature type="region of interest" description="Disordered" evidence="5">
    <location>
        <begin position="246"/>
        <end position="272"/>
    </location>
</feature>
<dbReference type="Gene3D" id="3.90.1720.10">
    <property type="entry name" value="endopeptidase domain like (from Nostoc punctiforme)"/>
    <property type="match status" value="1"/>
</dbReference>
<comment type="similarity">
    <text evidence="1">Belongs to the peptidase C40 family.</text>
</comment>
<keyword evidence="4" id="KW-0788">Thiol protease</keyword>
<dbReference type="EMBL" id="QPJD01000006">
    <property type="protein sequence ID" value="RCW48567.1"/>
    <property type="molecule type" value="Genomic_DNA"/>
</dbReference>
<organism evidence="9 10">
    <name type="scientific">Paenibacillus prosopidis</name>
    <dbReference type="NCBI Taxonomy" id="630520"/>
    <lineage>
        <taxon>Bacteria</taxon>
        <taxon>Bacillati</taxon>
        <taxon>Bacillota</taxon>
        <taxon>Bacilli</taxon>
        <taxon>Bacillales</taxon>
        <taxon>Paenibacillaceae</taxon>
        <taxon>Paenibacillus</taxon>
    </lineage>
</organism>
<evidence type="ECO:0000313" key="9">
    <source>
        <dbReference type="EMBL" id="RCW48567.1"/>
    </source>
</evidence>
<feature type="signal peptide" evidence="6">
    <location>
        <begin position="1"/>
        <end position="22"/>
    </location>
</feature>
<dbReference type="SMART" id="SM00287">
    <property type="entry name" value="SH3b"/>
    <property type="match status" value="1"/>
</dbReference>
<evidence type="ECO:0000256" key="3">
    <source>
        <dbReference type="ARBA" id="ARBA00022801"/>
    </source>
</evidence>
<dbReference type="Pfam" id="PF08239">
    <property type="entry name" value="SH3_3"/>
    <property type="match status" value="1"/>
</dbReference>
<dbReference type="GO" id="GO:0006508">
    <property type="term" value="P:proteolysis"/>
    <property type="evidence" value="ECO:0007669"/>
    <property type="project" value="UniProtKB-KW"/>
</dbReference>
<name>A0A368W6E6_9BACL</name>
<protein>
    <submittedName>
        <fullName evidence="9">NlpC/P60 family protein</fullName>
    </submittedName>
</protein>
<gene>
    <name evidence="9" type="ORF">DFP97_106269</name>
</gene>
<dbReference type="Proteomes" id="UP000252415">
    <property type="component" value="Unassembled WGS sequence"/>
</dbReference>
<proteinExistence type="inferred from homology"/>
<evidence type="ECO:0000256" key="1">
    <source>
        <dbReference type="ARBA" id="ARBA00007074"/>
    </source>
</evidence>
<dbReference type="GO" id="GO:0008234">
    <property type="term" value="F:cysteine-type peptidase activity"/>
    <property type="evidence" value="ECO:0007669"/>
    <property type="project" value="UniProtKB-KW"/>
</dbReference>
<evidence type="ECO:0000256" key="6">
    <source>
        <dbReference type="SAM" id="SignalP"/>
    </source>
</evidence>
<sequence length="340" mass="37480">MKKKIIGLTLALSLSTTGMAFAATNYSTSEALAKYNKYINADSYVKDELYNVADFRSKYASLKGTLAYKVVERAIWYMENGYLIYGHGHDAYGKYGYEDCSGFTRLVFGDFGYNITGTSSSYDSVGTKVAGVGKKKVDGKWQLTGIENLRIGDILTWQSTDHISHVAIYMGTNREGKPVVIGTKGENNPTALGTVDGWSYWWGEKFHSARRVLPNAALSGMAGKTEKAPVIPQSYVLPPQKAVPAWTNSSVQQSQPAAQQPEIVNPDNEQQSEKQYVVTRKGWVSLKASASSSSTTVGRLQLGEKAELIKKANNYWYQVKVNGKTVYITTNSTYTKVITE</sequence>
<dbReference type="PROSITE" id="PS51935">
    <property type="entry name" value="NLPC_P60"/>
    <property type="match status" value="1"/>
</dbReference>
<accession>A0A368W6E6</accession>
<evidence type="ECO:0000256" key="4">
    <source>
        <dbReference type="ARBA" id="ARBA00022807"/>
    </source>
</evidence>
<evidence type="ECO:0000259" key="8">
    <source>
        <dbReference type="PROSITE" id="PS51935"/>
    </source>
</evidence>
<feature type="domain" description="SH3b" evidence="7">
    <location>
        <begin position="272"/>
        <end position="337"/>
    </location>
</feature>
<evidence type="ECO:0000256" key="2">
    <source>
        <dbReference type="ARBA" id="ARBA00022670"/>
    </source>
</evidence>
<dbReference type="InterPro" id="IPR000064">
    <property type="entry name" value="NLP_P60_dom"/>
</dbReference>
<keyword evidence="2" id="KW-0645">Protease</keyword>
<evidence type="ECO:0000259" key="7">
    <source>
        <dbReference type="PROSITE" id="PS51781"/>
    </source>
</evidence>